<name>A0ABU5GX66_9BACT</name>
<keyword evidence="3" id="KW-1185">Reference proteome</keyword>
<comment type="caution">
    <text evidence="2">The sequence shown here is derived from an EMBL/GenBank/DDBJ whole genome shotgun (WGS) entry which is preliminary data.</text>
</comment>
<feature type="region of interest" description="Disordered" evidence="1">
    <location>
        <begin position="80"/>
        <end position="99"/>
    </location>
</feature>
<accession>A0ABU5GX66</accession>
<reference evidence="2 3" key="1">
    <citation type="submission" date="2023-12" db="EMBL/GenBank/DDBJ databases">
        <title>the genome sequence of Hyalangium sp. s54d21.</title>
        <authorList>
            <person name="Zhang X."/>
        </authorList>
    </citation>
    <scope>NUCLEOTIDE SEQUENCE [LARGE SCALE GENOMIC DNA]</scope>
    <source>
        <strain evidence="3">s54d21</strain>
    </source>
</reference>
<evidence type="ECO:0000256" key="1">
    <source>
        <dbReference type="SAM" id="MobiDB-lite"/>
    </source>
</evidence>
<sequence>MPPVNLDYLYEILRDIASKQDIWSYSDLSAEYNKRFRVYHPPHGSWDVPLLQINTRTHAARLPALSAVITYEPSAASNYGPPGKGFWGTPGVPPRPARADDREDEWLKILNQVHAATWPPQLP</sequence>
<gene>
    <name evidence="2" type="ORF">SYV04_05275</name>
</gene>
<dbReference type="RefSeq" id="WP_321544510.1">
    <property type="nucleotide sequence ID" value="NZ_JAXIVS010000002.1"/>
</dbReference>
<organism evidence="2 3">
    <name type="scientific">Hyalangium rubrum</name>
    <dbReference type="NCBI Taxonomy" id="3103134"/>
    <lineage>
        <taxon>Bacteria</taxon>
        <taxon>Pseudomonadati</taxon>
        <taxon>Myxococcota</taxon>
        <taxon>Myxococcia</taxon>
        <taxon>Myxococcales</taxon>
        <taxon>Cystobacterineae</taxon>
        <taxon>Archangiaceae</taxon>
        <taxon>Hyalangium</taxon>
    </lineage>
</organism>
<evidence type="ECO:0000313" key="3">
    <source>
        <dbReference type="Proteomes" id="UP001291309"/>
    </source>
</evidence>
<evidence type="ECO:0000313" key="2">
    <source>
        <dbReference type="EMBL" id="MDY7225780.1"/>
    </source>
</evidence>
<protein>
    <submittedName>
        <fullName evidence="2">Uncharacterized protein</fullName>
    </submittedName>
</protein>
<proteinExistence type="predicted"/>
<dbReference type="EMBL" id="JAXIVS010000002">
    <property type="protein sequence ID" value="MDY7225780.1"/>
    <property type="molecule type" value="Genomic_DNA"/>
</dbReference>
<dbReference type="Proteomes" id="UP001291309">
    <property type="component" value="Unassembled WGS sequence"/>
</dbReference>